<sequence>MKQASFQDGLLIIDLVREVPEAMKPRRIQIAGAPSPTQIEQKKAA</sequence>
<keyword evidence="1" id="KW-0346">Stress response</keyword>
<dbReference type="EMBL" id="AP014687">
    <property type="protein sequence ID" value="BAR63448.1"/>
    <property type="molecule type" value="Genomic_DNA"/>
</dbReference>
<keyword evidence="1" id="KW-0614">Plasmid</keyword>
<dbReference type="Proteomes" id="UP000063308">
    <property type="component" value="Plasmid pNK6c"/>
</dbReference>
<reference evidence="1 2" key="1">
    <citation type="submission" date="2014-11" db="EMBL/GenBank/DDBJ databases">
        <title>Symbiosis island explosion on the genome of extra-slow-growing strains of soybean bradyrhizobia with massive insertion sequences.</title>
        <authorList>
            <person name="Iida T."/>
            <person name="Minamisawa K."/>
        </authorList>
    </citation>
    <scope>NUCLEOTIDE SEQUENCE [LARGE SCALE GENOMIC DNA]</scope>
    <source>
        <strain evidence="1 2">NK6</strain>
        <plasmid evidence="2">pNK6c DNA</plasmid>
    </source>
</reference>
<name>A0A0E4BYM1_9BRAD</name>
<accession>A0A0E4BYM1</accession>
<organism evidence="1 2">
    <name type="scientific">Bradyrhizobium diazoefficiens</name>
    <dbReference type="NCBI Taxonomy" id="1355477"/>
    <lineage>
        <taxon>Bacteria</taxon>
        <taxon>Pseudomonadati</taxon>
        <taxon>Pseudomonadota</taxon>
        <taxon>Alphaproteobacteria</taxon>
        <taxon>Hyphomicrobiales</taxon>
        <taxon>Nitrobacteraceae</taxon>
        <taxon>Bradyrhizobium</taxon>
    </lineage>
</organism>
<protein>
    <submittedName>
        <fullName evidence="1">Heat shock protein Hsp20</fullName>
    </submittedName>
</protein>
<evidence type="ECO:0000313" key="1">
    <source>
        <dbReference type="EMBL" id="BAR63448.1"/>
    </source>
</evidence>
<evidence type="ECO:0000313" key="2">
    <source>
        <dbReference type="Proteomes" id="UP000063308"/>
    </source>
</evidence>
<gene>
    <name evidence="1" type="ORF">NK6_c_41</name>
</gene>
<geneLocation type="plasmid" evidence="2">
    <name>pNK6c DNA</name>
</geneLocation>
<proteinExistence type="predicted"/>
<dbReference type="AlphaFoldDB" id="A0A0E4BYM1"/>